<dbReference type="Proteomes" id="UP000644441">
    <property type="component" value="Unassembled WGS sequence"/>
</dbReference>
<evidence type="ECO:0000313" key="6">
    <source>
        <dbReference type="Proteomes" id="UP000644441"/>
    </source>
</evidence>
<evidence type="ECO:0000256" key="1">
    <source>
        <dbReference type="ARBA" id="ARBA00006484"/>
    </source>
</evidence>
<dbReference type="SUPFAM" id="SSF51735">
    <property type="entry name" value="NAD(P)-binding Rossmann-fold domains"/>
    <property type="match status" value="1"/>
</dbReference>
<dbReference type="InterPro" id="IPR036291">
    <property type="entry name" value="NAD(P)-bd_dom_sf"/>
</dbReference>
<sequence length="255" mass="27077">MNTALITGASSGIGLDIARQLAARGLNLILVARRKELLDQLADELATSHGITTTALACDLADRQSLAALFDDVDATLARHNDQLTVLVNNAGTGFWAPFADQDLAGLQRDIDLNVTALTTLSHGFIERARAHGQPGYLLNIASLAGILPTPRYATYSATKGYVRFFTEILDYELRDSPISVTAACPGGVLTPFLDQAGQTVKKQTGIMTAPEVARLCVDAMYAGRWCTCPACSTRWLSTPTCCPAACAAGCWNAA</sequence>
<keyword evidence="6" id="KW-1185">Reference proteome</keyword>
<dbReference type="PRINTS" id="PR00081">
    <property type="entry name" value="GDHRDH"/>
</dbReference>
<dbReference type="InterPro" id="IPR057326">
    <property type="entry name" value="KR_dom"/>
</dbReference>
<protein>
    <submittedName>
        <fullName evidence="5">Short-chain dehydrogenase/reductase SDR</fullName>
    </submittedName>
</protein>
<proteinExistence type="inferred from homology"/>
<comment type="caution">
    <text evidence="5">The sequence shown here is derived from an EMBL/GenBank/DDBJ whole genome shotgun (WGS) entry which is preliminary data.</text>
</comment>
<gene>
    <name evidence="5" type="ORF">ISO4_01531</name>
</gene>
<dbReference type="CDD" id="cd05233">
    <property type="entry name" value="SDR_c"/>
    <property type="match status" value="1"/>
</dbReference>
<keyword evidence="2" id="KW-0560">Oxidoreductase</keyword>
<accession>A0ABS0AGA5</accession>
<dbReference type="SMART" id="SM00822">
    <property type="entry name" value="PKS_KR"/>
    <property type="match status" value="1"/>
</dbReference>
<dbReference type="InterPro" id="IPR002347">
    <property type="entry name" value="SDR_fam"/>
</dbReference>
<evidence type="ECO:0000313" key="5">
    <source>
        <dbReference type="EMBL" id="MBF5052929.1"/>
    </source>
</evidence>
<evidence type="ECO:0000259" key="4">
    <source>
        <dbReference type="SMART" id="SM00822"/>
    </source>
</evidence>
<dbReference type="PRINTS" id="PR00080">
    <property type="entry name" value="SDRFAMILY"/>
</dbReference>
<reference evidence="5 6" key="1">
    <citation type="submission" date="2012-09" db="EMBL/GenBank/DDBJ databases">
        <title>Genome Sequence of alkane-degrading Bacterium Alcanivorax venustensis ISO4.</title>
        <authorList>
            <person name="Lai Q."/>
            <person name="Shao Z."/>
        </authorList>
    </citation>
    <scope>NUCLEOTIDE SEQUENCE [LARGE SCALE GENOMIC DNA]</scope>
    <source>
        <strain evidence="5 6">ISO4</strain>
    </source>
</reference>
<name>A0ABS0AGA5_9GAMM</name>
<dbReference type="PANTHER" id="PTHR44196:SF2">
    <property type="entry name" value="SHORT-CHAIN DEHYDROGENASE-RELATED"/>
    <property type="match status" value="1"/>
</dbReference>
<organism evidence="5 6">
    <name type="scientific">Alloalcanivorax venustensis ISO4</name>
    <dbReference type="NCBI Taxonomy" id="1177184"/>
    <lineage>
        <taxon>Bacteria</taxon>
        <taxon>Pseudomonadati</taxon>
        <taxon>Pseudomonadota</taxon>
        <taxon>Gammaproteobacteria</taxon>
        <taxon>Oceanospirillales</taxon>
        <taxon>Alcanivoracaceae</taxon>
        <taxon>Alloalcanivorax</taxon>
    </lineage>
</organism>
<evidence type="ECO:0000256" key="3">
    <source>
        <dbReference type="RuleBase" id="RU000363"/>
    </source>
</evidence>
<dbReference type="PANTHER" id="PTHR44196">
    <property type="entry name" value="DEHYDROGENASE/REDUCTASE SDR FAMILY MEMBER 7B"/>
    <property type="match status" value="1"/>
</dbReference>
<feature type="domain" description="Ketoreductase" evidence="4">
    <location>
        <begin position="2"/>
        <end position="147"/>
    </location>
</feature>
<dbReference type="Gene3D" id="3.40.50.720">
    <property type="entry name" value="NAD(P)-binding Rossmann-like Domain"/>
    <property type="match status" value="1"/>
</dbReference>
<dbReference type="Pfam" id="PF00106">
    <property type="entry name" value="adh_short"/>
    <property type="match status" value="1"/>
</dbReference>
<dbReference type="RefSeq" id="WP_194855786.1">
    <property type="nucleotide sequence ID" value="NZ_ARXR01000009.1"/>
</dbReference>
<dbReference type="EMBL" id="ARXR01000009">
    <property type="protein sequence ID" value="MBF5052929.1"/>
    <property type="molecule type" value="Genomic_DNA"/>
</dbReference>
<dbReference type="PIRSF" id="PIRSF000126">
    <property type="entry name" value="11-beta-HSD1"/>
    <property type="match status" value="1"/>
</dbReference>
<comment type="similarity">
    <text evidence="1 3">Belongs to the short-chain dehydrogenases/reductases (SDR) family.</text>
</comment>
<evidence type="ECO:0000256" key="2">
    <source>
        <dbReference type="ARBA" id="ARBA00023002"/>
    </source>
</evidence>